<comment type="caution">
    <text evidence="8">The sequence shown here is derived from an EMBL/GenBank/DDBJ whole genome shotgun (WGS) entry which is preliminary data.</text>
</comment>
<dbReference type="Proteomes" id="UP001501251">
    <property type="component" value="Unassembled WGS sequence"/>
</dbReference>
<comment type="similarity">
    <text evidence="3 6">Belongs to the peptidase S26 family.</text>
</comment>
<evidence type="ECO:0000313" key="9">
    <source>
        <dbReference type="Proteomes" id="UP001501251"/>
    </source>
</evidence>
<name>A0ABP8APJ6_9ACTN</name>
<protein>
    <recommendedName>
        <fullName evidence="4 6">Signal peptidase I</fullName>
        <ecNumber evidence="4 6">3.4.21.89</ecNumber>
    </recommendedName>
</protein>
<dbReference type="EMBL" id="BAABAQ010000003">
    <property type="protein sequence ID" value="GAA4187382.1"/>
    <property type="molecule type" value="Genomic_DNA"/>
</dbReference>
<sequence length="146" mass="15910">MAAFLVLLVLVLVPLVLRRHFLTVTVSGRSMEPTLRDGDRVLVRRAGIRAVRAGALAVMAAPAEMGRDWMVKRVVAVPGDPVPHREVPALSATRDRVVPADRLVVVGDNLAVSLDSRRFGYVHARQLLGVVVRHLPPSPSRHLAGR</sequence>
<evidence type="ECO:0000256" key="5">
    <source>
        <dbReference type="ARBA" id="ARBA00022801"/>
    </source>
</evidence>
<evidence type="ECO:0000256" key="6">
    <source>
        <dbReference type="RuleBase" id="RU362042"/>
    </source>
</evidence>
<dbReference type="Gene3D" id="2.10.109.10">
    <property type="entry name" value="Umud Fragment, subunit A"/>
    <property type="match status" value="1"/>
</dbReference>
<dbReference type="EC" id="3.4.21.89" evidence="4 6"/>
<accession>A0ABP8APJ6</accession>
<evidence type="ECO:0000256" key="4">
    <source>
        <dbReference type="ARBA" id="ARBA00013208"/>
    </source>
</evidence>
<dbReference type="InterPro" id="IPR036286">
    <property type="entry name" value="LexA/Signal_pep-like_sf"/>
</dbReference>
<dbReference type="PRINTS" id="PR00727">
    <property type="entry name" value="LEADERPTASE"/>
</dbReference>
<reference evidence="9" key="1">
    <citation type="journal article" date="2019" name="Int. J. Syst. Evol. Microbiol.">
        <title>The Global Catalogue of Microorganisms (GCM) 10K type strain sequencing project: providing services to taxonomists for standard genome sequencing and annotation.</title>
        <authorList>
            <consortium name="The Broad Institute Genomics Platform"/>
            <consortium name="The Broad Institute Genome Sequencing Center for Infectious Disease"/>
            <person name="Wu L."/>
            <person name="Ma J."/>
        </authorList>
    </citation>
    <scope>NUCLEOTIDE SEQUENCE [LARGE SCALE GENOMIC DNA]</scope>
    <source>
        <strain evidence="9">JCM 17388</strain>
    </source>
</reference>
<feature type="domain" description="Peptidase S26" evidence="7">
    <location>
        <begin position="5"/>
        <end position="84"/>
    </location>
</feature>
<dbReference type="InterPro" id="IPR019533">
    <property type="entry name" value="Peptidase_S26"/>
</dbReference>
<dbReference type="PANTHER" id="PTHR43390">
    <property type="entry name" value="SIGNAL PEPTIDASE I"/>
    <property type="match status" value="1"/>
</dbReference>
<feature type="domain" description="Peptidase S26" evidence="7">
    <location>
        <begin position="93"/>
        <end position="132"/>
    </location>
</feature>
<gene>
    <name evidence="8" type="ORF">GCM10022252_20790</name>
</gene>
<keyword evidence="9" id="KW-1185">Reference proteome</keyword>
<proteinExistence type="inferred from homology"/>
<organism evidence="8 9">
    <name type="scientific">Streptosporangium oxazolinicum</name>
    <dbReference type="NCBI Taxonomy" id="909287"/>
    <lineage>
        <taxon>Bacteria</taxon>
        <taxon>Bacillati</taxon>
        <taxon>Actinomycetota</taxon>
        <taxon>Actinomycetes</taxon>
        <taxon>Streptosporangiales</taxon>
        <taxon>Streptosporangiaceae</taxon>
        <taxon>Streptosporangium</taxon>
    </lineage>
</organism>
<comment type="catalytic activity">
    <reaction evidence="1 6">
        <text>Cleavage of hydrophobic, N-terminal signal or leader sequences from secreted and periplasmic proteins.</text>
        <dbReference type="EC" id="3.4.21.89"/>
    </reaction>
</comment>
<evidence type="ECO:0000256" key="2">
    <source>
        <dbReference type="ARBA" id="ARBA00004401"/>
    </source>
</evidence>
<keyword evidence="6" id="KW-0645">Protease</keyword>
<evidence type="ECO:0000313" key="8">
    <source>
        <dbReference type="EMBL" id="GAA4187382.1"/>
    </source>
</evidence>
<comment type="subcellular location">
    <subcellularLocation>
        <location evidence="2">Cell membrane</location>
        <topology evidence="2">Single-pass type II membrane protein</topology>
    </subcellularLocation>
    <subcellularLocation>
        <location evidence="6">Membrane</location>
        <topology evidence="6">Single-pass type II membrane protein</topology>
    </subcellularLocation>
</comment>
<dbReference type="NCBIfam" id="TIGR02227">
    <property type="entry name" value="sigpep_I_bact"/>
    <property type="match status" value="1"/>
</dbReference>
<dbReference type="CDD" id="cd06530">
    <property type="entry name" value="S26_SPase_I"/>
    <property type="match status" value="1"/>
</dbReference>
<dbReference type="PROSITE" id="PS00761">
    <property type="entry name" value="SPASE_I_3"/>
    <property type="match status" value="1"/>
</dbReference>
<evidence type="ECO:0000256" key="1">
    <source>
        <dbReference type="ARBA" id="ARBA00000677"/>
    </source>
</evidence>
<evidence type="ECO:0000259" key="7">
    <source>
        <dbReference type="Pfam" id="PF10502"/>
    </source>
</evidence>
<dbReference type="SUPFAM" id="SSF51306">
    <property type="entry name" value="LexA/Signal peptidase"/>
    <property type="match status" value="1"/>
</dbReference>
<dbReference type="InterPro" id="IPR019758">
    <property type="entry name" value="Pept_S26A_signal_pept_1_CS"/>
</dbReference>
<dbReference type="InterPro" id="IPR000223">
    <property type="entry name" value="Pept_S26A_signal_pept_1"/>
</dbReference>
<dbReference type="Pfam" id="PF10502">
    <property type="entry name" value="Peptidase_S26"/>
    <property type="match status" value="2"/>
</dbReference>
<evidence type="ECO:0000256" key="3">
    <source>
        <dbReference type="ARBA" id="ARBA00009370"/>
    </source>
</evidence>
<dbReference type="PANTHER" id="PTHR43390:SF1">
    <property type="entry name" value="CHLOROPLAST PROCESSING PEPTIDASE"/>
    <property type="match status" value="1"/>
</dbReference>
<keyword evidence="5 6" id="KW-0378">Hydrolase</keyword>